<dbReference type="InterPro" id="IPR005063">
    <property type="entry name" value="Transposase_27"/>
</dbReference>
<dbReference type="Proteomes" id="UP000537126">
    <property type="component" value="Unassembled WGS sequence"/>
</dbReference>
<evidence type="ECO:0000256" key="2">
    <source>
        <dbReference type="ARBA" id="ARBA00008841"/>
    </source>
</evidence>
<name>A0A846MMJ2_9BACT</name>
<comment type="caution">
    <text evidence="5">The sequence shown here is derived from an EMBL/GenBank/DDBJ whole genome shotgun (WGS) entry which is preliminary data.</text>
</comment>
<evidence type="ECO:0000256" key="4">
    <source>
        <dbReference type="ARBA" id="ARBA00023172"/>
    </source>
</evidence>
<dbReference type="PANTHER" id="PTHR33293">
    <property type="entry name" value="INSERTION ELEMENT IS1 1 PROTEIN INSB-RELATED"/>
    <property type="match status" value="1"/>
</dbReference>
<organism evidence="5 6">
    <name type="scientific">Thermonema lapsum</name>
    <dbReference type="NCBI Taxonomy" id="28195"/>
    <lineage>
        <taxon>Bacteria</taxon>
        <taxon>Pseudomonadati</taxon>
        <taxon>Bacteroidota</taxon>
        <taxon>Cytophagia</taxon>
        <taxon>Cytophagales</taxon>
        <taxon>Thermonemataceae</taxon>
        <taxon>Thermonema</taxon>
    </lineage>
</organism>
<dbReference type="GO" id="GO:0006313">
    <property type="term" value="P:DNA transposition"/>
    <property type="evidence" value="ECO:0007669"/>
    <property type="project" value="InterPro"/>
</dbReference>
<keyword evidence="3" id="KW-0815">Transposition</keyword>
<evidence type="ECO:0000256" key="1">
    <source>
        <dbReference type="ARBA" id="ARBA00004091"/>
    </source>
</evidence>
<gene>
    <name evidence="5" type="ORF">FHS56_000190</name>
</gene>
<dbReference type="PANTHER" id="PTHR33293:SF1">
    <property type="entry name" value="INSERTION ELEMENT IS1 1 PROTEIN INSB-RELATED"/>
    <property type="match status" value="1"/>
</dbReference>
<keyword evidence="4" id="KW-0233">DNA recombination</keyword>
<accession>A0A846MMJ2</accession>
<reference evidence="5 6" key="1">
    <citation type="submission" date="2020-03" db="EMBL/GenBank/DDBJ databases">
        <title>Genomic Encyclopedia of Type Strains, Phase IV (KMG-IV): sequencing the most valuable type-strain genomes for metagenomic binning, comparative biology and taxonomic classification.</title>
        <authorList>
            <person name="Goeker M."/>
        </authorList>
    </citation>
    <scope>NUCLEOTIDE SEQUENCE [LARGE SCALE GENOMIC DNA]</scope>
    <source>
        <strain evidence="5 6">DSM 5718</strain>
    </source>
</reference>
<evidence type="ECO:0000313" key="6">
    <source>
        <dbReference type="Proteomes" id="UP000537126"/>
    </source>
</evidence>
<dbReference type="EMBL" id="JAASRN010000001">
    <property type="protein sequence ID" value="NIK72704.1"/>
    <property type="molecule type" value="Genomic_DNA"/>
</dbReference>
<comment type="similarity">
    <text evidence="2">Belongs to the transposase 27 family.</text>
</comment>
<dbReference type="Pfam" id="PF03400">
    <property type="entry name" value="DDE_Tnp_IS1"/>
    <property type="match status" value="1"/>
</dbReference>
<sequence length="75" mass="9080">MTDYWKVYKEMIEADKLEQTKRETYTVESYNGLLRHHIARLRRKTRCYSKSEEMLRITIALFIAKRNGNLSIFGY</sequence>
<proteinExistence type="inferred from homology"/>
<dbReference type="InterPro" id="IPR051354">
    <property type="entry name" value="Transposase_27_IS1"/>
</dbReference>
<evidence type="ECO:0000313" key="5">
    <source>
        <dbReference type="EMBL" id="NIK72704.1"/>
    </source>
</evidence>
<evidence type="ECO:0000256" key="3">
    <source>
        <dbReference type="ARBA" id="ARBA00022578"/>
    </source>
</evidence>
<dbReference type="GO" id="GO:0004803">
    <property type="term" value="F:transposase activity"/>
    <property type="evidence" value="ECO:0007669"/>
    <property type="project" value="InterPro"/>
</dbReference>
<comment type="function">
    <text evidence="1">Absolutely required for transposition of IS1.</text>
</comment>
<dbReference type="GO" id="GO:0003677">
    <property type="term" value="F:DNA binding"/>
    <property type="evidence" value="ECO:0007669"/>
    <property type="project" value="InterPro"/>
</dbReference>
<dbReference type="AlphaFoldDB" id="A0A846MMJ2"/>
<protein>
    <submittedName>
        <fullName evidence="5">Insertion element IS1 protein InsB</fullName>
    </submittedName>
</protein>
<keyword evidence="6" id="KW-1185">Reference proteome</keyword>